<evidence type="ECO:0000313" key="2">
    <source>
        <dbReference type="EnsemblPlants" id="OB02G17660.1"/>
    </source>
</evidence>
<proteinExistence type="predicted"/>
<evidence type="ECO:0000256" key="1">
    <source>
        <dbReference type="SAM" id="MobiDB-lite"/>
    </source>
</evidence>
<evidence type="ECO:0000313" key="3">
    <source>
        <dbReference type="Proteomes" id="UP000006038"/>
    </source>
</evidence>
<sequence length="50" mass="5376">MAAKSTGMIGGQAFRSTSRSDPRINNSSYSQLSWLGLSCILTKAAFHVDL</sequence>
<feature type="region of interest" description="Disordered" evidence="1">
    <location>
        <begin position="1"/>
        <end position="25"/>
    </location>
</feature>
<dbReference type="EnsemblPlants" id="OB02G17660.1">
    <property type="protein sequence ID" value="OB02G17660.1"/>
    <property type="gene ID" value="OB02G17660"/>
</dbReference>
<dbReference type="Proteomes" id="UP000006038">
    <property type="component" value="Unassembled WGS sequence"/>
</dbReference>
<keyword evidence="3" id="KW-1185">Reference proteome</keyword>
<dbReference type="Gramene" id="OB02G17660.1">
    <property type="protein sequence ID" value="OB02G17660.1"/>
    <property type="gene ID" value="OB02G17660"/>
</dbReference>
<protein>
    <submittedName>
        <fullName evidence="2">Uncharacterized protein</fullName>
    </submittedName>
</protein>
<dbReference type="AlphaFoldDB" id="J3LAU9"/>
<reference evidence="2" key="1">
    <citation type="submission" date="2013-04" db="UniProtKB">
        <authorList>
            <consortium name="EnsemblPlants"/>
        </authorList>
    </citation>
    <scope>IDENTIFICATION</scope>
</reference>
<organism evidence="2">
    <name type="scientific">Oryza brachyantha</name>
    <name type="common">malo sina</name>
    <dbReference type="NCBI Taxonomy" id="4533"/>
    <lineage>
        <taxon>Eukaryota</taxon>
        <taxon>Viridiplantae</taxon>
        <taxon>Streptophyta</taxon>
        <taxon>Embryophyta</taxon>
        <taxon>Tracheophyta</taxon>
        <taxon>Spermatophyta</taxon>
        <taxon>Magnoliopsida</taxon>
        <taxon>Liliopsida</taxon>
        <taxon>Poales</taxon>
        <taxon>Poaceae</taxon>
        <taxon>BOP clade</taxon>
        <taxon>Oryzoideae</taxon>
        <taxon>Oryzeae</taxon>
        <taxon>Oryzinae</taxon>
        <taxon>Oryza</taxon>
    </lineage>
</organism>
<dbReference type="HOGENOM" id="CLU_3127501_0_0_1"/>
<accession>J3LAU9</accession>
<feature type="compositionally biased region" description="Polar residues" evidence="1">
    <location>
        <begin position="14"/>
        <end position="25"/>
    </location>
</feature>
<name>J3LAU9_ORYBR</name>